<dbReference type="InterPro" id="IPR000182">
    <property type="entry name" value="GNAT_dom"/>
</dbReference>
<dbReference type="InterPro" id="IPR016181">
    <property type="entry name" value="Acyl_CoA_acyltransferase"/>
</dbReference>
<dbReference type="AlphaFoldDB" id="A0A229RPF0"/>
<organism evidence="2 3">
    <name type="scientific">Amycolatopsis thailandensis</name>
    <dbReference type="NCBI Taxonomy" id="589330"/>
    <lineage>
        <taxon>Bacteria</taxon>
        <taxon>Bacillati</taxon>
        <taxon>Actinomycetota</taxon>
        <taxon>Actinomycetes</taxon>
        <taxon>Pseudonocardiales</taxon>
        <taxon>Pseudonocardiaceae</taxon>
        <taxon>Amycolatopsis</taxon>
    </lineage>
</organism>
<keyword evidence="3" id="KW-1185">Reference proteome</keyword>
<dbReference type="Proteomes" id="UP000215223">
    <property type="component" value="Unassembled WGS sequence"/>
</dbReference>
<dbReference type="RefSeq" id="WP_093937785.1">
    <property type="nucleotide sequence ID" value="NZ_JBHXJK010000034.1"/>
</dbReference>
<feature type="domain" description="N-acetyltransferase" evidence="1">
    <location>
        <begin position="43"/>
        <end position="144"/>
    </location>
</feature>
<dbReference type="GO" id="GO:0016747">
    <property type="term" value="F:acyltransferase activity, transferring groups other than amino-acyl groups"/>
    <property type="evidence" value="ECO:0007669"/>
    <property type="project" value="InterPro"/>
</dbReference>
<accession>A0A229RPF0</accession>
<evidence type="ECO:0000313" key="2">
    <source>
        <dbReference type="EMBL" id="OXM48274.1"/>
    </source>
</evidence>
<dbReference type="Gene3D" id="3.40.630.30">
    <property type="match status" value="1"/>
</dbReference>
<reference evidence="2 3" key="1">
    <citation type="submission" date="2017-07" db="EMBL/GenBank/DDBJ databases">
        <title>Amycolatopsis thailandensis Genome sequencing and assembly.</title>
        <authorList>
            <person name="Kaur N."/>
            <person name="Mayilraj S."/>
        </authorList>
    </citation>
    <scope>NUCLEOTIDE SEQUENCE [LARGE SCALE GENOMIC DNA]</scope>
    <source>
        <strain evidence="2 3">JCM 16380</strain>
    </source>
</reference>
<dbReference type="SUPFAM" id="SSF55729">
    <property type="entry name" value="Acyl-CoA N-acyltransferases (Nat)"/>
    <property type="match status" value="1"/>
</dbReference>
<protein>
    <submittedName>
        <fullName evidence="2">Long-chain-fatty-acid--CoA ligase</fullName>
    </submittedName>
</protein>
<dbReference type="OrthoDB" id="342444at2"/>
<dbReference type="EMBL" id="NMQT01000124">
    <property type="protein sequence ID" value="OXM48274.1"/>
    <property type="molecule type" value="Genomic_DNA"/>
</dbReference>
<evidence type="ECO:0000313" key="3">
    <source>
        <dbReference type="Proteomes" id="UP000215223"/>
    </source>
</evidence>
<dbReference type="GO" id="GO:0016874">
    <property type="term" value="F:ligase activity"/>
    <property type="evidence" value="ECO:0007669"/>
    <property type="project" value="UniProtKB-KW"/>
</dbReference>
<evidence type="ECO:0000259" key="1">
    <source>
        <dbReference type="Pfam" id="PF00583"/>
    </source>
</evidence>
<name>A0A229RPF0_9PSEU</name>
<keyword evidence="2" id="KW-0436">Ligase</keyword>
<sequence>MIVIEDLATRPELREPALGLGGVGGEFLQHGLAGLLAKSSHLAARWPEYFLVLLEDGVPVARVAAVPVGFPTAERPELPDHGWDAALIWAAEDLMSARETNTLIALEVMVAPGRRGGGLATKALEALKKRASETGMRNLVVPVRPAGKENEPGLSFEDYVARRRPDGLPEDPWLRTHERLGARFVKVAPFAMTVTGTFAQWKAWTGVELQDGLTAVPGGIAPVLASSALDVGVYTEPNAWMEHLVDRASTC</sequence>
<dbReference type="Pfam" id="PF00583">
    <property type="entry name" value="Acetyltransf_1"/>
    <property type="match status" value="1"/>
</dbReference>
<comment type="caution">
    <text evidence="2">The sequence shown here is derived from an EMBL/GenBank/DDBJ whole genome shotgun (WGS) entry which is preliminary data.</text>
</comment>
<gene>
    <name evidence="2" type="ORF">CFP71_32585</name>
</gene>
<proteinExistence type="predicted"/>